<protein>
    <submittedName>
        <fullName evidence="2">Uncharacterized protein</fullName>
    </submittedName>
</protein>
<organism evidence="2 3">
    <name type="scientific">Corynebacterium incognita</name>
    <dbReference type="NCBI Taxonomy" id="2754725"/>
    <lineage>
        <taxon>Bacteria</taxon>
        <taxon>Bacillati</taxon>
        <taxon>Actinomycetota</taxon>
        <taxon>Actinomycetes</taxon>
        <taxon>Mycobacteriales</taxon>
        <taxon>Corynebacteriaceae</taxon>
        <taxon>Corynebacterium</taxon>
    </lineage>
</organism>
<sequence length="276" mass="31078">MSWFKVDDSFYDHPKFLDVPNAAIGLWAKSGAWCGKHLTDGVIPASQVKLFKGTPAQIKSLVLAGIWIEDRNENGAKVYRFHDWNEYQPSREQKLKEREDAAERQRKSRERKAQEQQKRENVTRDSHVTGSCDSHESHNHLSQRPDPTRPDPTYYMGTTSQPTNGDLWPVDNSQAQQFQLSNEHGAAIARARQAGISDTAIQTGINEFKRRPQPKGPGLLRLLIDDAHQAIHTNELADKRREAINACSLCDTNGLAVQDGVAHRCNHQPADNQETA</sequence>
<proteinExistence type="predicted"/>
<accession>A0A7G7CRS3</accession>
<dbReference type="AlphaFoldDB" id="A0A7G7CRS3"/>
<keyword evidence="3" id="KW-1185">Reference proteome</keyword>
<dbReference type="KEGG" id="cik:H0194_04750"/>
<name>A0A7G7CRS3_9CORY</name>
<evidence type="ECO:0000313" key="2">
    <source>
        <dbReference type="EMBL" id="QNE90289.1"/>
    </source>
</evidence>
<dbReference type="RefSeq" id="WP_185176662.1">
    <property type="nucleotide sequence ID" value="NZ_CP059404.1"/>
</dbReference>
<evidence type="ECO:0000256" key="1">
    <source>
        <dbReference type="SAM" id="MobiDB-lite"/>
    </source>
</evidence>
<dbReference type="EMBL" id="CP059404">
    <property type="protein sequence ID" value="QNE90289.1"/>
    <property type="molecule type" value="Genomic_DNA"/>
</dbReference>
<feature type="compositionally biased region" description="Basic and acidic residues" evidence="1">
    <location>
        <begin position="90"/>
        <end position="139"/>
    </location>
</feature>
<gene>
    <name evidence="2" type="ORF">H0194_04750</name>
</gene>
<evidence type="ECO:0000313" key="3">
    <source>
        <dbReference type="Proteomes" id="UP000515743"/>
    </source>
</evidence>
<reference evidence="2 3" key="1">
    <citation type="submission" date="2020-07" db="EMBL/GenBank/DDBJ databases">
        <title>Complete genome and description of Corynebacterium incognita strain Marseille-Q3630 sp. nov.</title>
        <authorList>
            <person name="Boxberger M."/>
        </authorList>
    </citation>
    <scope>NUCLEOTIDE SEQUENCE [LARGE SCALE GENOMIC DNA]</scope>
    <source>
        <strain evidence="2 3">Marseille-Q3630</strain>
    </source>
</reference>
<dbReference type="Proteomes" id="UP000515743">
    <property type="component" value="Chromosome"/>
</dbReference>
<feature type="region of interest" description="Disordered" evidence="1">
    <location>
        <begin position="90"/>
        <end position="170"/>
    </location>
</feature>